<dbReference type="GO" id="GO:0004386">
    <property type="term" value="F:helicase activity"/>
    <property type="evidence" value="ECO:0007669"/>
    <property type="project" value="UniProtKB-KW"/>
</dbReference>
<dbReference type="Proteomes" id="UP001152797">
    <property type="component" value="Unassembled WGS sequence"/>
</dbReference>
<feature type="region of interest" description="Disordered" evidence="1">
    <location>
        <begin position="241"/>
        <end position="264"/>
    </location>
</feature>
<reference evidence="2" key="1">
    <citation type="submission" date="2022-10" db="EMBL/GenBank/DDBJ databases">
        <authorList>
            <person name="Chen Y."/>
            <person name="Dougan E. K."/>
            <person name="Chan C."/>
            <person name="Rhodes N."/>
            <person name="Thang M."/>
        </authorList>
    </citation>
    <scope>NUCLEOTIDE SEQUENCE</scope>
</reference>
<evidence type="ECO:0000256" key="1">
    <source>
        <dbReference type="SAM" id="MobiDB-lite"/>
    </source>
</evidence>
<keyword evidence="4" id="KW-0378">Hydrolase</keyword>
<dbReference type="EMBL" id="CAMXCT020000346">
    <property type="protein sequence ID" value="CAL1130844.1"/>
    <property type="molecule type" value="Genomic_DNA"/>
</dbReference>
<dbReference type="EMBL" id="CAMXCT010000346">
    <property type="protein sequence ID" value="CAI3977469.1"/>
    <property type="molecule type" value="Genomic_DNA"/>
</dbReference>
<evidence type="ECO:0000313" key="5">
    <source>
        <dbReference type="Proteomes" id="UP001152797"/>
    </source>
</evidence>
<accession>A0A9P1BQ94</accession>
<dbReference type="EMBL" id="CAMXCT020006532">
    <property type="protein sequence ID" value="CAL1168841.1"/>
    <property type="molecule type" value="Genomic_DNA"/>
</dbReference>
<gene>
    <name evidence="3" type="ORF">C1SCF055_LOCUS40290</name>
    <name evidence="2" type="ORF">C1SCF055_LOCUS5607</name>
</gene>
<sequence>MDGFDASLGSFQVLLQVFAASIQQLEHPGSWNSRRPCLEAVLGGVQEETEPAEWDEKRPSCARDSGWIPSGRECPWRFNAVMLFTTSVEELQSESGLSFRLRVQNDISLGIVKVQLPTDIVGEATADLLRHVLPVCSPVQVQDWFRWASAVQMVSLKGSDGTEVGQVAVSFAVDADPRELMSSASSGARPRAQRKSITAPRSWWLDWHCCTSASGRRICSEECDEEQKDRKDASMSLPATLIQRLDPPSLPPPEQAPEGWISRRGPGGRVFWHHKALGPAPWEQQVPSSLTSNRAFFRSIMGKVADLSDENPLSSEIF</sequence>
<name>A0A9P1BQ94_9DINO</name>
<evidence type="ECO:0000313" key="3">
    <source>
        <dbReference type="EMBL" id="CAI4015466.1"/>
    </source>
</evidence>
<protein>
    <submittedName>
        <fullName evidence="4">ATP-dependent RNA helicase</fullName>
    </submittedName>
</protein>
<proteinExistence type="predicted"/>
<keyword evidence="4" id="KW-0547">Nucleotide-binding</keyword>
<keyword evidence="4" id="KW-0347">Helicase</keyword>
<dbReference type="EMBL" id="CAMXCT030000346">
    <property type="protein sequence ID" value="CAL4764781.1"/>
    <property type="molecule type" value="Genomic_DNA"/>
</dbReference>
<dbReference type="EMBL" id="CAMXCT010006532">
    <property type="protein sequence ID" value="CAI4015466.1"/>
    <property type="molecule type" value="Genomic_DNA"/>
</dbReference>
<organism evidence="2">
    <name type="scientific">Cladocopium goreaui</name>
    <dbReference type="NCBI Taxonomy" id="2562237"/>
    <lineage>
        <taxon>Eukaryota</taxon>
        <taxon>Sar</taxon>
        <taxon>Alveolata</taxon>
        <taxon>Dinophyceae</taxon>
        <taxon>Suessiales</taxon>
        <taxon>Symbiodiniaceae</taxon>
        <taxon>Cladocopium</taxon>
    </lineage>
</organism>
<evidence type="ECO:0000313" key="2">
    <source>
        <dbReference type="EMBL" id="CAI3977469.1"/>
    </source>
</evidence>
<dbReference type="EMBL" id="CAMXCT030006532">
    <property type="protein sequence ID" value="CAL4802778.1"/>
    <property type="molecule type" value="Genomic_DNA"/>
</dbReference>
<comment type="caution">
    <text evidence="2">The sequence shown here is derived from an EMBL/GenBank/DDBJ whole genome shotgun (WGS) entry which is preliminary data.</text>
</comment>
<dbReference type="AlphaFoldDB" id="A0A9P1BQ94"/>
<evidence type="ECO:0000313" key="4">
    <source>
        <dbReference type="EMBL" id="CAL4764781.1"/>
    </source>
</evidence>
<dbReference type="OrthoDB" id="415735at2759"/>
<keyword evidence="5" id="KW-1185">Reference proteome</keyword>
<reference evidence="4 5" key="2">
    <citation type="submission" date="2024-05" db="EMBL/GenBank/DDBJ databases">
        <authorList>
            <person name="Chen Y."/>
            <person name="Shah S."/>
            <person name="Dougan E. K."/>
            <person name="Thang M."/>
            <person name="Chan C."/>
        </authorList>
    </citation>
    <scope>NUCLEOTIDE SEQUENCE [LARGE SCALE GENOMIC DNA]</scope>
</reference>
<keyword evidence="4" id="KW-0067">ATP-binding</keyword>